<evidence type="ECO:0000313" key="1">
    <source>
        <dbReference type="EMBL" id="MBB1161220.1"/>
    </source>
</evidence>
<dbReference type="EMBL" id="JACIVI010000001">
    <property type="protein sequence ID" value="MBB1161220.1"/>
    <property type="molecule type" value="Genomic_DNA"/>
</dbReference>
<dbReference type="PANTHER" id="PTHR40590:SF1">
    <property type="entry name" value="CYTOPLASMIC PROTEIN"/>
    <property type="match status" value="1"/>
</dbReference>
<dbReference type="InterPro" id="IPR047111">
    <property type="entry name" value="YbaP-like"/>
</dbReference>
<dbReference type="PANTHER" id="PTHR40590">
    <property type="entry name" value="CYTOPLASMIC PROTEIN-RELATED"/>
    <property type="match status" value="1"/>
</dbReference>
<sequence>MPALPPRQPPSPAALLRPIATRLRAGLRWLGWLGLVAGSLLPAQAQTPAHAPAASSPVAAAAALAPAELPPAEQGLLWRVQAAEGQGAPSFLYGTLHIDDRRLIARLDQLPPLRDALDGARLLMLELLPSADDARAFQQATQLPAGESLQALTGPALGQTVIGLLRDRYGIPPEAASRFKPWAAYLFLNQPARPIGEILDRAILARAQRAGRPLAALETLDQQLGALDGLPMPQQLKLLESVALRHDRTQAAIEGLIQLYLEEDLNGLADLQQPGPRDDAELAAAHAALVERLVTQRNHGMVRNLAAELKTGGVFVAVGALHLWGDQGLPALLAREGWSVQRVR</sequence>
<evidence type="ECO:0000313" key="2">
    <source>
        <dbReference type="Proteomes" id="UP000586093"/>
    </source>
</evidence>
<keyword evidence="2" id="KW-1185">Reference proteome</keyword>
<dbReference type="Proteomes" id="UP000586093">
    <property type="component" value="Unassembled WGS sequence"/>
</dbReference>
<comment type="caution">
    <text evidence="1">The sequence shown here is derived from an EMBL/GenBank/DDBJ whole genome shotgun (WGS) entry which is preliminary data.</text>
</comment>
<dbReference type="RefSeq" id="WP_182661824.1">
    <property type="nucleotide sequence ID" value="NZ_JACIVI010000001.1"/>
</dbReference>
<dbReference type="Pfam" id="PF01963">
    <property type="entry name" value="TraB_PrgY_gumN"/>
    <property type="match status" value="1"/>
</dbReference>
<accession>A0A839HP61</accession>
<organism evidence="1 2">
    <name type="scientific">Aquariibacter albus</name>
    <dbReference type="NCBI Taxonomy" id="2759899"/>
    <lineage>
        <taxon>Bacteria</taxon>
        <taxon>Pseudomonadati</taxon>
        <taxon>Pseudomonadota</taxon>
        <taxon>Betaproteobacteria</taxon>
        <taxon>Burkholderiales</taxon>
        <taxon>Sphaerotilaceae</taxon>
        <taxon>Aquariibacter</taxon>
    </lineage>
</organism>
<name>A0A839HP61_9BURK</name>
<proteinExistence type="predicted"/>
<protein>
    <submittedName>
        <fullName evidence="1">TraB/GumN family protein</fullName>
    </submittedName>
</protein>
<gene>
    <name evidence="1" type="ORF">H4F90_04410</name>
</gene>
<dbReference type="InterPro" id="IPR002816">
    <property type="entry name" value="TraB/PrgY/GumN_fam"/>
</dbReference>
<dbReference type="AlphaFoldDB" id="A0A839HP61"/>
<dbReference type="CDD" id="cd14789">
    <property type="entry name" value="Tiki"/>
    <property type="match status" value="1"/>
</dbReference>
<reference evidence="1 2" key="1">
    <citation type="submission" date="2020-08" db="EMBL/GenBank/DDBJ databases">
        <title>Aquariorum lacteus gen. nov., sp. nov., a new member of the family Comamonadaceae, isolated from freshwater aquarium.</title>
        <authorList>
            <person name="Chun S.-J."/>
        </authorList>
    </citation>
    <scope>NUCLEOTIDE SEQUENCE [LARGE SCALE GENOMIC DNA]</scope>
    <source>
        <strain evidence="1 2">SJAQ100</strain>
    </source>
</reference>